<dbReference type="EMBL" id="LGRX02033119">
    <property type="protein sequence ID" value="KAK3242782.1"/>
    <property type="molecule type" value="Genomic_DNA"/>
</dbReference>
<protein>
    <recommendedName>
        <fullName evidence="3">Peptide-methionine (S)-S-oxide reductase</fullName>
    </recommendedName>
</protein>
<reference evidence="1 2" key="1">
    <citation type="journal article" date="2015" name="Genome Biol. Evol.">
        <title>Comparative Genomics of a Bacterivorous Green Alga Reveals Evolutionary Causalities and Consequences of Phago-Mixotrophic Mode of Nutrition.</title>
        <authorList>
            <person name="Burns J.A."/>
            <person name="Paasch A."/>
            <person name="Narechania A."/>
            <person name="Kim E."/>
        </authorList>
    </citation>
    <scope>NUCLEOTIDE SEQUENCE [LARGE SCALE GENOMIC DNA]</scope>
    <source>
        <strain evidence="1 2">PLY_AMNH</strain>
    </source>
</reference>
<name>A0AAE0EWL1_9CHLO</name>
<dbReference type="Gene3D" id="3.30.1060.10">
    <property type="entry name" value="Peptide methionine sulphoxide reductase MsrA"/>
    <property type="match status" value="1"/>
</dbReference>
<dbReference type="InterPro" id="IPR036509">
    <property type="entry name" value="Met_Sox_Rdtase_MsrA_sf"/>
</dbReference>
<dbReference type="GO" id="GO:0008113">
    <property type="term" value="F:peptide-methionine (S)-S-oxide reductase activity"/>
    <property type="evidence" value="ECO:0007669"/>
    <property type="project" value="InterPro"/>
</dbReference>
<evidence type="ECO:0000313" key="2">
    <source>
        <dbReference type="Proteomes" id="UP001190700"/>
    </source>
</evidence>
<evidence type="ECO:0000313" key="1">
    <source>
        <dbReference type="EMBL" id="KAK3242782.1"/>
    </source>
</evidence>
<evidence type="ECO:0008006" key="3">
    <source>
        <dbReference type="Google" id="ProtNLM"/>
    </source>
</evidence>
<gene>
    <name evidence="1" type="ORF">CYMTET_47544</name>
</gene>
<dbReference type="Proteomes" id="UP001190700">
    <property type="component" value="Unassembled WGS sequence"/>
</dbReference>
<dbReference type="AlphaFoldDB" id="A0AAE0EWL1"/>
<organism evidence="1 2">
    <name type="scientific">Cymbomonas tetramitiformis</name>
    <dbReference type="NCBI Taxonomy" id="36881"/>
    <lineage>
        <taxon>Eukaryota</taxon>
        <taxon>Viridiplantae</taxon>
        <taxon>Chlorophyta</taxon>
        <taxon>Pyramimonadophyceae</taxon>
        <taxon>Pyramimonadales</taxon>
        <taxon>Pyramimonadaceae</taxon>
        <taxon>Cymbomonas</taxon>
    </lineage>
</organism>
<dbReference type="SUPFAM" id="SSF55068">
    <property type="entry name" value="Peptide methionine sulfoxide reductase"/>
    <property type="match status" value="1"/>
</dbReference>
<accession>A0AAE0EWL1</accession>
<sequence>MAEIPRMARLTYDDDGKPCYEYSGCATDEFGSMAATSKSCFSSTVLRTLGAMVVVTLVVLAVSSSNLEISQADSGKGVDAEARETALHEGDTLVYFGNGCFWERQYAMANIEMGCSLEYKTPACNRPFHREPAQVSSVVGYAGGKRHSRTGEICYHHTGDSIDGTQYEELGYGEAVQVRLDANATATQYAALLQDYFSSFKKDGSRPDPMDRGGAYRSFLGIPGGLEGELYPLILNSSRAFGSQMTLAKGSGNEVDVKGQVWIYDSLALPFRRAEQYHQFHSNFFGYPHRYEAAYLQDLRDIQIAAGHIDSTGCPEAQQHW</sequence>
<proteinExistence type="predicted"/>
<comment type="caution">
    <text evidence="1">The sequence shown here is derived from an EMBL/GenBank/DDBJ whole genome shotgun (WGS) entry which is preliminary data.</text>
</comment>
<keyword evidence="2" id="KW-1185">Reference proteome</keyword>